<evidence type="ECO:0000256" key="1">
    <source>
        <dbReference type="ARBA" id="ARBA00022603"/>
    </source>
</evidence>
<dbReference type="Proteomes" id="UP000611640">
    <property type="component" value="Chromosome"/>
</dbReference>
<organism evidence="5 6">
    <name type="scientific">Actinocatenispora thailandica</name>
    <dbReference type="NCBI Taxonomy" id="227318"/>
    <lineage>
        <taxon>Bacteria</taxon>
        <taxon>Bacillati</taxon>
        <taxon>Actinomycetota</taxon>
        <taxon>Actinomycetes</taxon>
        <taxon>Micromonosporales</taxon>
        <taxon>Micromonosporaceae</taxon>
        <taxon>Actinocatenispora</taxon>
    </lineage>
</organism>
<dbReference type="EMBL" id="AP023355">
    <property type="protein sequence ID" value="BCJ34369.1"/>
    <property type="molecule type" value="Genomic_DNA"/>
</dbReference>
<dbReference type="GO" id="GO:0008168">
    <property type="term" value="F:methyltransferase activity"/>
    <property type="evidence" value="ECO:0007669"/>
    <property type="project" value="UniProtKB-KW"/>
</dbReference>
<dbReference type="GO" id="GO:0032259">
    <property type="term" value="P:methylation"/>
    <property type="evidence" value="ECO:0007669"/>
    <property type="project" value="UniProtKB-KW"/>
</dbReference>
<dbReference type="KEGG" id="atl:Athai_18720"/>
<evidence type="ECO:0000313" key="5">
    <source>
        <dbReference type="EMBL" id="BCJ34369.1"/>
    </source>
</evidence>
<proteinExistence type="predicted"/>
<evidence type="ECO:0008006" key="7">
    <source>
        <dbReference type="Google" id="ProtNLM"/>
    </source>
</evidence>
<feature type="region of interest" description="Disordered" evidence="4">
    <location>
        <begin position="1"/>
        <end position="47"/>
    </location>
</feature>
<keyword evidence="3" id="KW-0949">S-adenosyl-L-methionine</keyword>
<dbReference type="SUPFAM" id="SSF53335">
    <property type="entry name" value="S-adenosyl-L-methionine-dependent methyltransferases"/>
    <property type="match status" value="1"/>
</dbReference>
<evidence type="ECO:0000313" key="6">
    <source>
        <dbReference type="Proteomes" id="UP000611640"/>
    </source>
</evidence>
<dbReference type="RefSeq" id="WP_203961108.1">
    <property type="nucleotide sequence ID" value="NZ_AP023355.1"/>
</dbReference>
<evidence type="ECO:0000256" key="2">
    <source>
        <dbReference type="ARBA" id="ARBA00022679"/>
    </source>
</evidence>
<evidence type="ECO:0000256" key="4">
    <source>
        <dbReference type="SAM" id="MobiDB-lite"/>
    </source>
</evidence>
<dbReference type="Gene3D" id="3.40.50.150">
    <property type="entry name" value="Vaccinia Virus protein VP39"/>
    <property type="match status" value="1"/>
</dbReference>
<dbReference type="InterPro" id="IPR000940">
    <property type="entry name" value="NNMT_TEMT_trans"/>
</dbReference>
<sequence length="281" mass="30067">MTAQSRPGAHDATTAPGTGGATPRQGAQDAAPRQGAQDAAPRRNADADWDAWPVEQYLAENYRTLHPSDAAVIAAHSALYRRIEPGSLERTVELGAGPNLYPLLLAAAASRHIDAVEPGAAGVAYLRRTLADGPEPSWQPFYAECRRLDPALPATMRQALSVVQVHRAPLTAPPAPPYDLASMHFVAESVTAEEDEFRSLCAGFVAAVRPAGWLVAAFMAGMPTYRLGDGSVWPGLPVTAEILHDVFEPLVDDLEIVAVPRDDTLPAYGDDGMLVLHARRR</sequence>
<name>A0A7R7HWV1_9ACTN</name>
<gene>
    <name evidence="5" type="ORF">Athai_18720</name>
</gene>
<dbReference type="PROSITE" id="PS51681">
    <property type="entry name" value="SAM_MT_NNMT_PNMT_TEMT"/>
    <property type="match status" value="1"/>
</dbReference>
<evidence type="ECO:0000256" key="3">
    <source>
        <dbReference type="ARBA" id="ARBA00022691"/>
    </source>
</evidence>
<accession>A0A7R7HWV1</accession>
<reference evidence="5 6" key="1">
    <citation type="submission" date="2020-08" db="EMBL/GenBank/DDBJ databases">
        <title>Whole genome shotgun sequence of Actinocatenispora thailandica NBRC 105041.</title>
        <authorList>
            <person name="Komaki H."/>
            <person name="Tamura T."/>
        </authorList>
    </citation>
    <scope>NUCLEOTIDE SEQUENCE [LARGE SCALE GENOMIC DNA]</scope>
    <source>
        <strain evidence="5 6">NBRC 105041</strain>
    </source>
</reference>
<dbReference type="InterPro" id="IPR029063">
    <property type="entry name" value="SAM-dependent_MTases_sf"/>
</dbReference>
<dbReference type="AlphaFoldDB" id="A0A7R7HWV1"/>
<keyword evidence="2" id="KW-0808">Transferase</keyword>
<keyword evidence="1" id="KW-0489">Methyltransferase</keyword>
<keyword evidence="6" id="KW-1185">Reference proteome</keyword>
<protein>
    <recommendedName>
        <fullName evidence="7">Methyltransferase</fullName>
    </recommendedName>
</protein>